<keyword evidence="1" id="KW-0597">Phosphoprotein</keyword>
<keyword evidence="6" id="KW-1185">Reference proteome</keyword>
<comment type="caution">
    <text evidence="5">The sequence shown here is derived from an EMBL/GenBank/DDBJ whole genome shotgun (WGS) entry which is preliminary data.</text>
</comment>
<dbReference type="SUPFAM" id="SSF46894">
    <property type="entry name" value="C-terminal effector domain of the bipartite response regulators"/>
    <property type="match status" value="1"/>
</dbReference>
<keyword evidence="3" id="KW-0812">Transmembrane</keyword>
<dbReference type="Gene3D" id="1.10.10.10">
    <property type="entry name" value="Winged helix-like DNA-binding domain superfamily/Winged helix DNA-binding domain"/>
    <property type="match status" value="1"/>
</dbReference>
<organism evidence="5 6">
    <name type="scientific">Flavobacterium rhizosphaerae</name>
    <dbReference type="NCBI Taxonomy" id="3163298"/>
    <lineage>
        <taxon>Bacteria</taxon>
        <taxon>Pseudomonadati</taxon>
        <taxon>Bacteroidota</taxon>
        <taxon>Flavobacteriia</taxon>
        <taxon>Flavobacteriales</taxon>
        <taxon>Flavobacteriaceae</taxon>
        <taxon>Flavobacterium</taxon>
    </lineage>
</organism>
<dbReference type="Pfam" id="PF00196">
    <property type="entry name" value="GerE"/>
    <property type="match status" value="1"/>
</dbReference>
<dbReference type="PANTHER" id="PTHR43547:SF2">
    <property type="entry name" value="HYBRID SIGNAL TRANSDUCTION HISTIDINE KINASE C"/>
    <property type="match status" value="1"/>
</dbReference>
<dbReference type="Proteomes" id="UP001629156">
    <property type="component" value="Unassembled WGS sequence"/>
</dbReference>
<feature type="transmembrane region" description="Helical" evidence="3">
    <location>
        <begin position="718"/>
        <end position="735"/>
    </location>
</feature>
<dbReference type="RefSeq" id="WP_408085370.1">
    <property type="nucleotide sequence ID" value="NZ_JBELPZ010000012.1"/>
</dbReference>
<dbReference type="InterPro" id="IPR036388">
    <property type="entry name" value="WH-like_DNA-bd_sf"/>
</dbReference>
<feature type="domain" description="HTH luxR-type" evidence="4">
    <location>
        <begin position="871"/>
        <end position="928"/>
    </location>
</feature>
<dbReference type="EMBL" id="JBELPZ010000012">
    <property type="protein sequence ID" value="MFL9845102.1"/>
    <property type="molecule type" value="Genomic_DNA"/>
</dbReference>
<evidence type="ECO:0000313" key="5">
    <source>
        <dbReference type="EMBL" id="MFL9845102.1"/>
    </source>
</evidence>
<dbReference type="InterPro" id="IPR000792">
    <property type="entry name" value="Tscrpt_reg_LuxR_C"/>
</dbReference>
<dbReference type="InterPro" id="IPR011123">
    <property type="entry name" value="Y_Y_Y"/>
</dbReference>
<sequence length="931" mass="107940">MKNIGLPKILNYKKSDYKGGSQNWDIEQSKKGNLYFANTSGLIEYNGTSWNKYILPGYTVRAIKISKSGRIYAGGYNELGYFEPDEKGKLVYHTLLKLANPNTKKTVDFVWKIHILNDEVFFQTFSRTYIYKDNKIRVLEAPNRFQFSFVVNNKLYFQDISKGLVEYRNGKLLPLKGTEQLNDTEIWGLLPFKGNLLIITLDKGLFIYRNNKLESWDCEANAFILKNNSLGGRIFNNEYIVLNSVLDGIVICNNEGKIVQHINNKKGLQNNTALSSFIDNTGNLWLGLDNGISYINENSPFTYLGSSFDLSSVYASAKYDNKLYVATNQGVFSHVWEGSFKEESFNFIKGTTGQAWNVNVIDDILFCPHNRGLFIINKNGSLTIVDDKKGYFGLKKLKGTNYFIASNYHGFSIIEKSAKGYKFRNQVTGFNLADNKYDTDGKNVWIKKNGVIYKLTFSDDYKKFSKITTYNSIDKEIEGITSLQKIRNTIYFQTDNRFFTYNASKDTFVEDLNMSALFKDLPKIRYCVEDNKGNICYFYGDSSMGMLMKEDGGYNNVIAPFTALTGNLVYFYESVNTIDSRNIFIGLTEGLAHYDPEFKSLPASSPKAYIRNFIFNQDTLFKANMPALKNTKIPYRANNVKFTFSSPIYDNPENTAFSYKLKGFDEQWSHRTNVPVKEYTNLQEGDYTMMVKVINSYGTESEPATAAFTITPPFYRHYIAYISYIVITVFSVFYIRRTMKQKIRKKHYYQTLEQRRLYLEKESKIKQEQYELEKEIERLKNEQLRVKILTKDKELVNNSLQVAKKNKMLNGIIKRLKEIDTEQMDDKLKLQFNKLQKTIQKELNTDKSWNNLEKHIKNVHFDFLKRLKEKHPTITPREMDLATYLLMNMSTKEIAEIMNISDGGVELARYRLRKKLNLPRKENLTGFLMSI</sequence>
<accession>A0ABW8Z072</accession>
<evidence type="ECO:0000259" key="4">
    <source>
        <dbReference type="SMART" id="SM00421"/>
    </source>
</evidence>
<evidence type="ECO:0000256" key="1">
    <source>
        <dbReference type="ARBA" id="ARBA00022553"/>
    </source>
</evidence>
<dbReference type="InterPro" id="IPR013783">
    <property type="entry name" value="Ig-like_fold"/>
</dbReference>
<reference evidence="5 6" key="1">
    <citation type="submission" date="2024-06" db="EMBL/GenBank/DDBJ databases">
        <authorList>
            <person name="Kaempfer P."/>
            <person name="Viver T."/>
        </authorList>
    </citation>
    <scope>NUCLEOTIDE SEQUENCE [LARGE SCALE GENOMIC DNA]</scope>
    <source>
        <strain evidence="5 6">ST-119</strain>
    </source>
</reference>
<evidence type="ECO:0000256" key="3">
    <source>
        <dbReference type="SAM" id="Phobius"/>
    </source>
</evidence>
<proteinExistence type="predicted"/>
<dbReference type="Pfam" id="PF07495">
    <property type="entry name" value="Y_Y_Y"/>
    <property type="match status" value="1"/>
</dbReference>
<dbReference type="SMART" id="SM00421">
    <property type="entry name" value="HTH_LUXR"/>
    <property type="match status" value="1"/>
</dbReference>
<dbReference type="SUPFAM" id="SSF50998">
    <property type="entry name" value="Quinoprotein alcohol dehydrogenase-like"/>
    <property type="match status" value="1"/>
</dbReference>
<gene>
    <name evidence="5" type="ORF">ABS766_11790</name>
</gene>
<keyword evidence="2" id="KW-0175">Coiled coil</keyword>
<dbReference type="InterPro" id="IPR015943">
    <property type="entry name" value="WD40/YVTN_repeat-like_dom_sf"/>
</dbReference>
<keyword evidence="3" id="KW-1133">Transmembrane helix</keyword>
<name>A0ABW8Z072_9FLAO</name>
<keyword evidence="3" id="KW-0472">Membrane</keyword>
<dbReference type="PANTHER" id="PTHR43547">
    <property type="entry name" value="TWO-COMPONENT HISTIDINE KINASE"/>
    <property type="match status" value="1"/>
</dbReference>
<protein>
    <submittedName>
        <fullName evidence="5">Triple tyrosine motif-containing protein</fullName>
    </submittedName>
</protein>
<evidence type="ECO:0000313" key="6">
    <source>
        <dbReference type="Proteomes" id="UP001629156"/>
    </source>
</evidence>
<dbReference type="InterPro" id="IPR011047">
    <property type="entry name" value="Quinoprotein_ADH-like_sf"/>
</dbReference>
<dbReference type="CDD" id="cd00146">
    <property type="entry name" value="PKD"/>
    <property type="match status" value="1"/>
</dbReference>
<dbReference type="Gene3D" id="2.60.40.10">
    <property type="entry name" value="Immunoglobulins"/>
    <property type="match status" value="1"/>
</dbReference>
<dbReference type="Gene3D" id="2.130.10.10">
    <property type="entry name" value="YVTN repeat-like/Quinoprotein amine dehydrogenase"/>
    <property type="match status" value="2"/>
</dbReference>
<dbReference type="InterPro" id="IPR016032">
    <property type="entry name" value="Sig_transdc_resp-reg_C-effctor"/>
</dbReference>
<evidence type="ECO:0000256" key="2">
    <source>
        <dbReference type="SAM" id="Coils"/>
    </source>
</evidence>
<feature type="coiled-coil region" evidence="2">
    <location>
        <begin position="762"/>
        <end position="792"/>
    </location>
</feature>